<keyword evidence="1" id="KW-0472">Membrane</keyword>
<organism evidence="2 3">
    <name type="scientific">Adhaeribacter terreus</name>
    <dbReference type="NCBI Taxonomy" id="529703"/>
    <lineage>
        <taxon>Bacteria</taxon>
        <taxon>Pseudomonadati</taxon>
        <taxon>Bacteroidota</taxon>
        <taxon>Cytophagia</taxon>
        <taxon>Cytophagales</taxon>
        <taxon>Hymenobacteraceae</taxon>
        <taxon>Adhaeribacter</taxon>
    </lineage>
</organism>
<keyword evidence="1" id="KW-0812">Transmembrane</keyword>
<gene>
    <name evidence="2" type="ORF">ACFPIB_13690</name>
</gene>
<proteinExistence type="predicted"/>
<feature type="transmembrane region" description="Helical" evidence="1">
    <location>
        <begin position="44"/>
        <end position="63"/>
    </location>
</feature>
<dbReference type="Proteomes" id="UP001596161">
    <property type="component" value="Unassembled WGS sequence"/>
</dbReference>
<reference evidence="3" key="1">
    <citation type="journal article" date="2019" name="Int. J. Syst. Evol. Microbiol.">
        <title>The Global Catalogue of Microorganisms (GCM) 10K type strain sequencing project: providing services to taxonomists for standard genome sequencing and annotation.</title>
        <authorList>
            <consortium name="The Broad Institute Genomics Platform"/>
            <consortium name="The Broad Institute Genome Sequencing Center for Infectious Disease"/>
            <person name="Wu L."/>
            <person name="Ma J."/>
        </authorList>
    </citation>
    <scope>NUCLEOTIDE SEQUENCE [LARGE SCALE GENOMIC DNA]</scope>
    <source>
        <strain evidence="3">KACC 12602</strain>
    </source>
</reference>
<keyword evidence="3" id="KW-1185">Reference proteome</keyword>
<name>A0ABW0EEM4_9BACT</name>
<evidence type="ECO:0000313" key="3">
    <source>
        <dbReference type="Proteomes" id="UP001596161"/>
    </source>
</evidence>
<sequence>MAVIQIIEKMDLGTIFNKRLILILVILIGLIVPFIPSLVVIEMFFLLIPFAILFIATTIYLVVALLNKNFSKDKALFIFSILPIFISSQFMVGFTVDKVQKIRSESIIKEIEEIRNKTGKLPEHYSSVRGIDYQKLRENNNFIVSYSRGFMVTEKYESESKE</sequence>
<feature type="transmembrane region" description="Helical" evidence="1">
    <location>
        <begin position="20"/>
        <end position="38"/>
    </location>
</feature>
<evidence type="ECO:0000313" key="2">
    <source>
        <dbReference type="EMBL" id="MFC5271666.1"/>
    </source>
</evidence>
<comment type="caution">
    <text evidence="2">The sequence shown here is derived from an EMBL/GenBank/DDBJ whole genome shotgun (WGS) entry which is preliminary data.</text>
</comment>
<dbReference type="RefSeq" id="WP_378018027.1">
    <property type="nucleotide sequence ID" value="NZ_JBHSKT010000008.1"/>
</dbReference>
<accession>A0ABW0EEM4</accession>
<dbReference type="EMBL" id="JBHSKT010000008">
    <property type="protein sequence ID" value="MFC5271666.1"/>
    <property type="molecule type" value="Genomic_DNA"/>
</dbReference>
<feature type="transmembrane region" description="Helical" evidence="1">
    <location>
        <begin position="75"/>
        <end position="96"/>
    </location>
</feature>
<protein>
    <submittedName>
        <fullName evidence="2">Uncharacterized protein</fullName>
    </submittedName>
</protein>
<keyword evidence="1" id="KW-1133">Transmembrane helix</keyword>
<evidence type="ECO:0000256" key="1">
    <source>
        <dbReference type="SAM" id="Phobius"/>
    </source>
</evidence>